<dbReference type="Pfam" id="PF19852">
    <property type="entry name" value="DUF6327"/>
    <property type="match status" value="1"/>
</dbReference>
<accession>A0A0B7HKD3</accession>
<protein>
    <submittedName>
        <fullName evidence="1">Uncharacterized protein</fullName>
    </submittedName>
</protein>
<name>A0A0B7HKD3_9FLAO</name>
<gene>
    <name evidence="1" type="ORF">CCAN12_750043</name>
</gene>
<dbReference type="InterPro" id="IPR046290">
    <property type="entry name" value="DUF6327"/>
</dbReference>
<evidence type="ECO:0000313" key="2">
    <source>
        <dbReference type="Proteomes" id="UP000044026"/>
    </source>
</evidence>
<dbReference type="AlphaFoldDB" id="A0A0B7HKD3"/>
<dbReference type="EMBL" id="CDOE01000073">
    <property type="protein sequence ID" value="CEN39124.1"/>
    <property type="molecule type" value="Genomic_DNA"/>
</dbReference>
<sequence>MKQMHNYRSFQQIEADLRVLKLKKQVDLLFLKNSISSTKQSLSFKAMMANFLGGLGLLWQEGVTKFLFLPLSLGCVTF</sequence>
<dbReference type="Proteomes" id="UP000044026">
    <property type="component" value="Unassembled WGS sequence"/>
</dbReference>
<organism evidence="1 2">
    <name type="scientific">Capnocytophaga canimorsus</name>
    <dbReference type="NCBI Taxonomy" id="28188"/>
    <lineage>
        <taxon>Bacteria</taxon>
        <taxon>Pseudomonadati</taxon>
        <taxon>Bacteroidota</taxon>
        <taxon>Flavobacteriia</taxon>
        <taxon>Flavobacteriales</taxon>
        <taxon>Flavobacteriaceae</taxon>
        <taxon>Capnocytophaga</taxon>
    </lineage>
</organism>
<proteinExistence type="predicted"/>
<reference evidence="1 2" key="1">
    <citation type="submission" date="2015-01" db="EMBL/GenBank/DDBJ databases">
        <authorList>
            <person name="Xiang T."/>
            <person name="Song Y."/>
            <person name="Huang L."/>
            <person name="Wang B."/>
            <person name="Wu P."/>
        </authorList>
    </citation>
    <scope>NUCLEOTIDE SEQUENCE [LARGE SCALE GENOMIC DNA]</scope>
    <source>
        <strain evidence="1 2">Cc12</strain>
    </source>
</reference>
<evidence type="ECO:0000313" key="1">
    <source>
        <dbReference type="EMBL" id="CEN39124.1"/>
    </source>
</evidence>